<name>A0A6A1UNI6_9ROSI</name>
<reference evidence="2 3" key="1">
    <citation type="journal article" date="2019" name="Plant Biotechnol. J.">
        <title>The red bayberry genome and genetic basis of sex determination.</title>
        <authorList>
            <person name="Jia H.M."/>
            <person name="Jia H.J."/>
            <person name="Cai Q.L."/>
            <person name="Wang Y."/>
            <person name="Zhao H.B."/>
            <person name="Yang W.F."/>
            <person name="Wang G.Y."/>
            <person name="Li Y.H."/>
            <person name="Zhan D.L."/>
            <person name="Shen Y.T."/>
            <person name="Niu Q.F."/>
            <person name="Chang L."/>
            <person name="Qiu J."/>
            <person name="Zhao L."/>
            <person name="Xie H.B."/>
            <person name="Fu W.Y."/>
            <person name="Jin J."/>
            <person name="Li X.W."/>
            <person name="Jiao Y."/>
            <person name="Zhou C.C."/>
            <person name="Tu T."/>
            <person name="Chai C.Y."/>
            <person name="Gao J.L."/>
            <person name="Fan L.J."/>
            <person name="van de Weg E."/>
            <person name="Wang J.Y."/>
            <person name="Gao Z.S."/>
        </authorList>
    </citation>
    <scope>NUCLEOTIDE SEQUENCE [LARGE SCALE GENOMIC DNA]</scope>
    <source>
        <tissue evidence="2">Leaves</tissue>
    </source>
</reference>
<keyword evidence="1" id="KW-0732">Signal</keyword>
<protein>
    <recommendedName>
        <fullName evidence="4">Secreted protein</fullName>
    </recommendedName>
</protein>
<sequence length="135" mass="14742">MHAASGLLHLLQLLPPKLSLGTAQSSLTDGTDRWLPFLVRTIHVATLWKNCVKSRLYDNAAVEVIFASDRRVIKTYRGRSTTHPLATDSINSPLKIGHSVVRALSSMFLFPISTVGYVPIGLSSRINGARMSGDN</sequence>
<comment type="caution">
    <text evidence="2">The sequence shown here is derived from an EMBL/GenBank/DDBJ whole genome shotgun (WGS) entry which is preliminary data.</text>
</comment>
<keyword evidence="3" id="KW-1185">Reference proteome</keyword>
<dbReference type="EMBL" id="RXIC02000137">
    <property type="protein sequence ID" value="KAB1200670.1"/>
    <property type="molecule type" value="Genomic_DNA"/>
</dbReference>
<feature type="signal peptide" evidence="1">
    <location>
        <begin position="1"/>
        <end position="19"/>
    </location>
</feature>
<evidence type="ECO:0000256" key="1">
    <source>
        <dbReference type="SAM" id="SignalP"/>
    </source>
</evidence>
<dbReference type="Proteomes" id="UP000516437">
    <property type="component" value="Unassembled WGS sequence"/>
</dbReference>
<feature type="chain" id="PRO_5025476361" description="Secreted protein" evidence="1">
    <location>
        <begin position="20"/>
        <end position="135"/>
    </location>
</feature>
<organism evidence="2 3">
    <name type="scientific">Morella rubra</name>
    <name type="common">Chinese bayberry</name>
    <dbReference type="NCBI Taxonomy" id="262757"/>
    <lineage>
        <taxon>Eukaryota</taxon>
        <taxon>Viridiplantae</taxon>
        <taxon>Streptophyta</taxon>
        <taxon>Embryophyta</taxon>
        <taxon>Tracheophyta</taxon>
        <taxon>Spermatophyta</taxon>
        <taxon>Magnoliopsida</taxon>
        <taxon>eudicotyledons</taxon>
        <taxon>Gunneridae</taxon>
        <taxon>Pentapetalae</taxon>
        <taxon>rosids</taxon>
        <taxon>fabids</taxon>
        <taxon>Fagales</taxon>
        <taxon>Myricaceae</taxon>
        <taxon>Morella</taxon>
    </lineage>
</organism>
<evidence type="ECO:0000313" key="2">
    <source>
        <dbReference type="EMBL" id="KAB1200670.1"/>
    </source>
</evidence>
<gene>
    <name evidence="2" type="ORF">CJ030_MR0G006655</name>
</gene>
<proteinExistence type="predicted"/>
<dbReference type="AlphaFoldDB" id="A0A6A1UNI6"/>
<evidence type="ECO:0008006" key="4">
    <source>
        <dbReference type="Google" id="ProtNLM"/>
    </source>
</evidence>
<evidence type="ECO:0000313" key="3">
    <source>
        <dbReference type="Proteomes" id="UP000516437"/>
    </source>
</evidence>
<accession>A0A6A1UNI6</accession>